<dbReference type="PANTHER" id="PTHR14097">
    <property type="entry name" value="OXIDOREDUCTASE HTATIP2"/>
    <property type="match status" value="1"/>
</dbReference>
<dbReference type="Gene3D" id="3.40.50.720">
    <property type="entry name" value="NAD(P)-binding Rossmann-like Domain"/>
    <property type="match status" value="1"/>
</dbReference>
<keyword evidence="2" id="KW-1185">Reference proteome</keyword>
<name>A0AAD7FD62_9AGAR</name>
<evidence type="ECO:0008006" key="3">
    <source>
        <dbReference type="Google" id="ProtNLM"/>
    </source>
</evidence>
<dbReference type="AlphaFoldDB" id="A0AAD7FD62"/>
<dbReference type="PANTHER" id="PTHR14097:SF8">
    <property type="entry name" value="NAD(P)-BINDING DOMAIN-CONTAINING PROTEIN"/>
    <property type="match status" value="1"/>
</dbReference>
<dbReference type="SUPFAM" id="SSF51735">
    <property type="entry name" value="NAD(P)-binding Rossmann-fold domains"/>
    <property type="match status" value="1"/>
</dbReference>
<evidence type="ECO:0000313" key="2">
    <source>
        <dbReference type="Proteomes" id="UP001221142"/>
    </source>
</evidence>
<protein>
    <recommendedName>
        <fullName evidence="3">NAD-dependent epimerase/dehydratase domain-containing protein</fullName>
    </recommendedName>
</protein>
<evidence type="ECO:0000313" key="1">
    <source>
        <dbReference type="EMBL" id="KAJ7613162.1"/>
    </source>
</evidence>
<sequence>MHLILTGATGTIGAPILHHALSSPLITRLSILSRKPFALPMADGIDTTKARIILHQDYTSYPPDLLAQLDEADACLWAQGTGQHAVSKEEYIRVTHDSPVAAAKAFAGLSNTGKFTFVHISGKGREFPESNASLYGRTKACAEQTLLSIMKDNPKLNLINVRPAYVDSLSRPGISRKIVYHGLAPILRRLAPGLVTPAQMLAQVCLDLAVGKLQLEGGEDVLHGGRTLLPAAIRRLGSEEK</sequence>
<reference evidence="1" key="1">
    <citation type="submission" date="2023-03" db="EMBL/GenBank/DDBJ databases">
        <title>Massive genome expansion in bonnet fungi (Mycena s.s.) driven by repeated elements and novel gene families across ecological guilds.</title>
        <authorList>
            <consortium name="Lawrence Berkeley National Laboratory"/>
            <person name="Harder C.B."/>
            <person name="Miyauchi S."/>
            <person name="Viragh M."/>
            <person name="Kuo A."/>
            <person name="Thoen E."/>
            <person name="Andreopoulos B."/>
            <person name="Lu D."/>
            <person name="Skrede I."/>
            <person name="Drula E."/>
            <person name="Henrissat B."/>
            <person name="Morin E."/>
            <person name="Kohler A."/>
            <person name="Barry K."/>
            <person name="LaButti K."/>
            <person name="Morin E."/>
            <person name="Salamov A."/>
            <person name="Lipzen A."/>
            <person name="Mereny Z."/>
            <person name="Hegedus B."/>
            <person name="Baldrian P."/>
            <person name="Stursova M."/>
            <person name="Weitz H."/>
            <person name="Taylor A."/>
            <person name="Grigoriev I.V."/>
            <person name="Nagy L.G."/>
            <person name="Martin F."/>
            <person name="Kauserud H."/>
        </authorList>
    </citation>
    <scope>NUCLEOTIDE SEQUENCE</scope>
    <source>
        <strain evidence="1">9284</strain>
    </source>
</reference>
<dbReference type="EMBL" id="JARKIF010000029">
    <property type="protein sequence ID" value="KAJ7613162.1"/>
    <property type="molecule type" value="Genomic_DNA"/>
</dbReference>
<accession>A0AAD7FD62</accession>
<dbReference type="InterPro" id="IPR036291">
    <property type="entry name" value="NAD(P)-bd_dom_sf"/>
</dbReference>
<comment type="caution">
    <text evidence="1">The sequence shown here is derived from an EMBL/GenBank/DDBJ whole genome shotgun (WGS) entry which is preliminary data.</text>
</comment>
<dbReference type="Proteomes" id="UP001221142">
    <property type="component" value="Unassembled WGS sequence"/>
</dbReference>
<organism evidence="1 2">
    <name type="scientific">Roridomyces roridus</name>
    <dbReference type="NCBI Taxonomy" id="1738132"/>
    <lineage>
        <taxon>Eukaryota</taxon>
        <taxon>Fungi</taxon>
        <taxon>Dikarya</taxon>
        <taxon>Basidiomycota</taxon>
        <taxon>Agaricomycotina</taxon>
        <taxon>Agaricomycetes</taxon>
        <taxon>Agaricomycetidae</taxon>
        <taxon>Agaricales</taxon>
        <taxon>Marasmiineae</taxon>
        <taxon>Mycenaceae</taxon>
        <taxon>Roridomyces</taxon>
    </lineage>
</organism>
<gene>
    <name evidence="1" type="ORF">FB45DRAFT_759267</name>
</gene>
<proteinExistence type="predicted"/>